<evidence type="ECO:0000313" key="2">
    <source>
        <dbReference type="EMBL" id="MBB1247158.1"/>
    </source>
</evidence>
<comment type="caution">
    <text evidence="2">The sequence shown here is derived from an EMBL/GenBank/DDBJ whole genome shotgun (WGS) entry which is preliminary data.</text>
</comment>
<dbReference type="InterPro" id="IPR004360">
    <property type="entry name" value="Glyas_Fos-R_dOase_dom"/>
</dbReference>
<dbReference type="PROSITE" id="PS51819">
    <property type="entry name" value="VOC"/>
    <property type="match status" value="1"/>
</dbReference>
<dbReference type="Gene3D" id="3.10.180.10">
    <property type="entry name" value="2,3-Dihydroxybiphenyl 1,2-Dioxygenase, domain 1"/>
    <property type="match status" value="1"/>
</dbReference>
<dbReference type="EMBL" id="WMLF01000807">
    <property type="protein sequence ID" value="MBB1247158.1"/>
    <property type="molecule type" value="Genomic_DNA"/>
</dbReference>
<dbReference type="InterPro" id="IPR029068">
    <property type="entry name" value="Glyas_Bleomycin-R_OHBP_Dase"/>
</dbReference>
<name>A0ABR6EP93_9ACTN</name>
<evidence type="ECO:0000313" key="3">
    <source>
        <dbReference type="Proteomes" id="UP000766698"/>
    </source>
</evidence>
<dbReference type="Proteomes" id="UP000766698">
    <property type="component" value="Unassembled WGS sequence"/>
</dbReference>
<sequence>MEQHSSDRPAPRFDMIGMVTDDMPATLAFYRRLGLDIPAGADGEQHVEVVGPGGVRIGWDTVEVIRTMDPDYRMPTGAGRVSLAFRCADASDVDRVYRELTEAGHHGERAPWDAFWGQRYAVVLDPNGNGVDLFAPLDRASD</sequence>
<proteinExistence type="predicted"/>
<organism evidence="2 3">
    <name type="scientific">Streptomyces durbertensis</name>
    <dbReference type="NCBI Taxonomy" id="2448886"/>
    <lineage>
        <taxon>Bacteria</taxon>
        <taxon>Bacillati</taxon>
        <taxon>Actinomycetota</taxon>
        <taxon>Actinomycetes</taxon>
        <taxon>Kitasatosporales</taxon>
        <taxon>Streptomycetaceae</taxon>
        <taxon>Streptomyces</taxon>
    </lineage>
</organism>
<accession>A0ABR6EP93</accession>
<evidence type="ECO:0000259" key="1">
    <source>
        <dbReference type="PROSITE" id="PS51819"/>
    </source>
</evidence>
<dbReference type="RefSeq" id="WP_182858344.1">
    <property type="nucleotide sequence ID" value="NZ_WMLF01000807.1"/>
</dbReference>
<keyword evidence="3" id="KW-1185">Reference proteome</keyword>
<protein>
    <submittedName>
        <fullName evidence="2">VOC family protein</fullName>
    </submittedName>
</protein>
<dbReference type="PANTHER" id="PTHR36503:SF3">
    <property type="entry name" value="BLR0126 PROTEIN"/>
    <property type="match status" value="1"/>
</dbReference>
<dbReference type="PANTHER" id="PTHR36503">
    <property type="entry name" value="BLR2520 PROTEIN"/>
    <property type="match status" value="1"/>
</dbReference>
<feature type="domain" description="VOC" evidence="1">
    <location>
        <begin position="12"/>
        <end position="136"/>
    </location>
</feature>
<dbReference type="InterPro" id="IPR037523">
    <property type="entry name" value="VOC_core"/>
</dbReference>
<dbReference type="SUPFAM" id="SSF54593">
    <property type="entry name" value="Glyoxalase/Bleomycin resistance protein/Dihydroxybiphenyl dioxygenase"/>
    <property type="match status" value="1"/>
</dbReference>
<gene>
    <name evidence="2" type="ORF">GL263_26960</name>
</gene>
<reference evidence="3" key="1">
    <citation type="journal article" date="2020" name="Syst. Appl. Microbiol.">
        <title>Streptomyces alkaliterrae sp. nov., isolated from an alkaline soil, and emended descriptions of Streptomyces alkaliphilus, Streptomyces calidiresistens and Streptomyces durbertensis.</title>
        <authorList>
            <person name="Swiecimska M."/>
            <person name="Golinska P."/>
            <person name="Nouioui I."/>
            <person name="Wypij M."/>
            <person name="Rai M."/>
            <person name="Sangal V."/>
            <person name="Goodfellow M."/>
        </authorList>
    </citation>
    <scope>NUCLEOTIDE SEQUENCE [LARGE SCALE GENOMIC DNA]</scope>
    <source>
        <strain evidence="3">DSM 104538</strain>
    </source>
</reference>
<dbReference type="Pfam" id="PF00903">
    <property type="entry name" value="Glyoxalase"/>
    <property type="match status" value="1"/>
</dbReference>